<dbReference type="Proteomes" id="UP001432322">
    <property type="component" value="Unassembled WGS sequence"/>
</dbReference>
<feature type="non-terminal residue" evidence="1">
    <location>
        <position position="1"/>
    </location>
</feature>
<dbReference type="Gene3D" id="2.170.270.10">
    <property type="entry name" value="SET domain"/>
    <property type="match status" value="1"/>
</dbReference>
<proteinExistence type="predicted"/>
<sequence length="115" mass="13389">SEEIKAFHPAWSTFNFVRMELQMRVSSEYIVDDEELLRYFGKMCINRFHIENSIECATGLYLGMSTFDHSCSPDAFVRFRGRMAILRSPNVGQKYSDTMTVSYTDLHATTAKRRE</sequence>
<keyword evidence="2" id="KW-1185">Reference proteome</keyword>
<dbReference type="PANTHER" id="PTHR12197:SF251">
    <property type="entry name" value="EG:BACR7C10.4 PROTEIN"/>
    <property type="match status" value="1"/>
</dbReference>
<dbReference type="AlphaFoldDB" id="A0AAV5WLQ6"/>
<evidence type="ECO:0000313" key="1">
    <source>
        <dbReference type="EMBL" id="GMT33049.1"/>
    </source>
</evidence>
<comment type="caution">
    <text evidence="1">The sequence shown here is derived from an EMBL/GenBank/DDBJ whole genome shotgun (WGS) entry which is preliminary data.</text>
</comment>
<dbReference type="Gene3D" id="1.10.220.160">
    <property type="match status" value="1"/>
</dbReference>
<dbReference type="InterPro" id="IPR050869">
    <property type="entry name" value="H3K4_H4K5_MeTrfase"/>
</dbReference>
<gene>
    <name evidence="1" type="ORF">PFISCL1PPCAC_24346</name>
</gene>
<dbReference type="PANTHER" id="PTHR12197">
    <property type="entry name" value="HISTONE-LYSINE N-METHYLTRANSFERASE SMYD"/>
    <property type="match status" value="1"/>
</dbReference>
<protein>
    <recommendedName>
        <fullName evidence="3">SET domain-containing protein</fullName>
    </recommendedName>
</protein>
<organism evidence="1 2">
    <name type="scientific">Pristionchus fissidentatus</name>
    <dbReference type="NCBI Taxonomy" id="1538716"/>
    <lineage>
        <taxon>Eukaryota</taxon>
        <taxon>Metazoa</taxon>
        <taxon>Ecdysozoa</taxon>
        <taxon>Nematoda</taxon>
        <taxon>Chromadorea</taxon>
        <taxon>Rhabditida</taxon>
        <taxon>Rhabditina</taxon>
        <taxon>Diplogasteromorpha</taxon>
        <taxon>Diplogasteroidea</taxon>
        <taxon>Neodiplogasteridae</taxon>
        <taxon>Pristionchus</taxon>
    </lineage>
</organism>
<name>A0AAV5WLQ6_9BILA</name>
<accession>A0AAV5WLQ6</accession>
<feature type="non-terminal residue" evidence="1">
    <location>
        <position position="115"/>
    </location>
</feature>
<dbReference type="EMBL" id="BTSY01000006">
    <property type="protein sequence ID" value="GMT33049.1"/>
    <property type="molecule type" value="Genomic_DNA"/>
</dbReference>
<evidence type="ECO:0008006" key="3">
    <source>
        <dbReference type="Google" id="ProtNLM"/>
    </source>
</evidence>
<reference evidence="1" key="1">
    <citation type="submission" date="2023-10" db="EMBL/GenBank/DDBJ databases">
        <title>Genome assembly of Pristionchus species.</title>
        <authorList>
            <person name="Yoshida K."/>
            <person name="Sommer R.J."/>
        </authorList>
    </citation>
    <scope>NUCLEOTIDE SEQUENCE</scope>
    <source>
        <strain evidence="1">RS5133</strain>
    </source>
</reference>
<dbReference type="InterPro" id="IPR046341">
    <property type="entry name" value="SET_dom_sf"/>
</dbReference>
<dbReference type="GO" id="GO:0005634">
    <property type="term" value="C:nucleus"/>
    <property type="evidence" value="ECO:0007669"/>
    <property type="project" value="TreeGrafter"/>
</dbReference>
<evidence type="ECO:0000313" key="2">
    <source>
        <dbReference type="Proteomes" id="UP001432322"/>
    </source>
</evidence>